<evidence type="ECO:0000313" key="7">
    <source>
        <dbReference type="Proteomes" id="UP000219167"/>
    </source>
</evidence>
<feature type="transmembrane region" description="Helical" evidence="5">
    <location>
        <begin position="322"/>
        <end position="343"/>
    </location>
</feature>
<accession>A0A285UF32</accession>
<keyword evidence="7" id="KW-1185">Reference proteome</keyword>
<feature type="transmembrane region" description="Helical" evidence="5">
    <location>
        <begin position="131"/>
        <end position="148"/>
    </location>
</feature>
<dbReference type="GO" id="GO:0022857">
    <property type="term" value="F:transmembrane transporter activity"/>
    <property type="evidence" value="ECO:0007669"/>
    <property type="project" value="InterPro"/>
</dbReference>
<proteinExistence type="predicted"/>
<evidence type="ECO:0000313" key="6">
    <source>
        <dbReference type="EMBL" id="SOC39998.1"/>
    </source>
</evidence>
<feature type="transmembrane region" description="Helical" evidence="5">
    <location>
        <begin position="232"/>
        <end position="252"/>
    </location>
</feature>
<gene>
    <name evidence="6" type="ORF">SAMN05892877_106316</name>
</gene>
<dbReference type="InterPro" id="IPR036259">
    <property type="entry name" value="MFS_trans_sf"/>
</dbReference>
<organism evidence="6 7">
    <name type="scientific">Rhizobium subbaraonis</name>
    <dbReference type="NCBI Taxonomy" id="908946"/>
    <lineage>
        <taxon>Bacteria</taxon>
        <taxon>Pseudomonadati</taxon>
        <taxon>Pseudomonadota</taxon>
        <taxon>Alphaproteobacteria</taxon>
        <taxon>Hyphomicrobiales</taxon>
        <taxon>Rhizobiaceae</taxon>
        <taxon>Rhizobium/Agrobacterium group</taxon>
        <taxon>Rhizobium</taxon>
    </lineage>
</organism>
<dbReference type="PANTHER" id="PTHR23521:SF3">
    <property type="entry name" value="MFS TRANSPORTER"/>
    <property type="match status" value="1"/>
</dbReference>
<evidence type="ECO:0000256" key="5">
    <source>
        <dbReference type="SAM" id="Phobius"/>
    </source>
</evidence>
<feature type="transmembrane region" description="Helical" evidence="5">
    <location>
        <begin position="289"/>
        <end position="310"/>
    </location>
</feature>
<dbReference type="RefSeq" id="WP_097139334.1">
    <property type="nucleotide sequence ID" value="NZ_OBQD01000006.1"/>
</dbReference>
<name>A0A285UF32_9HYPH</name>
<feature type="compositionally biased region" description="Polar residues" evidence="4">
    <location>
        <begin position="419"/>
        <end position="428"/>
    </location>
</feature>
<feature type="transmembrane region" description="Helical" evidence="5">
    <location>
        <begin position="200"/>
        <end position="220"/>
    </location>
</feature>
<evidence type="ECO:0000256" key="3">
    <source>
        <dbReference type="ARBA" id="ARBA00023136"/>
    </source>
</evidence>
<keyword evidence="1 5" id="KW-0812">Transmembrane</keyword>
<dbReference type="Pfam" id="PF07690">
    <property type="entry name" value="MFS_1"/>
    <property type="match status" value="1"/>
</dbReference>
<evidence type="ECO:0000256" key="4">
    <source>
        <dbReference type="SAM" id="MobiDB-lite"/>
    </source>
</evidence>
<feature type="region of interest" description="Disordered" evidence="4">
    <location>
        <begin position="404"/>
        <end position="428"/>
    </location>
</feature>
<keyword evidence="3 5" id="KW-0472">Membrane</keyword>
<dbReference type="EMBL" id="OBQD01000006">
    <property type="protein sequence ID" value="SOC39998.1"/>
    <property type="molecule type" value="Genomic_DNA"/>
</dbReference>
<dbReference type="InterPro" id="IPR047200">
    <property type="entry name" value="MFS_YcaD-like"/>
</dbReference>
<dbReference type="AlphaFoldDB" id="A0A285UF32"/>
<feature type="transmembrane region" description="Helical" evidence="5">
    <location>
        <begin position="160"/>
        <end position="179"/>
    </location>
</feature>
<dbReference type="CDD" id="cd17477">
    <property type="entry name" value="MFS_YcaD_like"/>
    <property type="match status" value="1"/>
</dbReference>
<keyword evidence="2 5" id="KW-1133">Transmembrane helix</keyword>
<reference evidence="6 7" key="1">
    <citation type="submission" date="2017-08" db="EMBL/GenBank/DDBJ databases">
        <authorList>
            <person name="de Groot N.N."/>
        </authorList>
    </citation>
    <scope>NUCLEOTIDE SEQUENCE [LARGE SCALE GENOMIC DNA]</scope>
    <source>
        <strain evidence="6 7">JC85</strain>
    </source>
</reference>
<feature type="transmembrane region" description="Helical" evidence="5">
    <location>
        <begin position="45"/>
        <end position="66"/>
    </location>
</feature>
<sequence length="428" mass="45270">MLASLVPFLSLLISTLLMMVAFGLQSYVVPVRAVAEGWSTQTITWIATGYTLGFTSSCIVTPKFILAVGHVRVFVALITLLSIAILLCSLMVDWRAWIVFRTISGFAIAGSYLIIESWLNERVTNENRASVFSLYVMITMVGSVAGQYLVPLGDPTNTTLFILCAIIFSVSLLPTALTSSPLPAPPTQARFNVLKLYRRSPVAVVGAFLAGALSGAWLNLGGVFTQRIGLSTAQGATLLAALLVGSTLAQIPIGRASDRMDRRLVMVACGIVGVAASLAMIAVQGGPPTLLYVVAALVGSVLFPIYALNVAHANDLAQPDEYVEVSSGMMIVYGMGTISGPLVAGPVMDRFGPTALFAVFTLYFAIYGGYAAWRIARRDAASGMVAKTDYQAMPVQPLGAEASAAALQGESSDEPLIADTTTPQWTKP</sequence>
<dbReference type="Gene3D" id="1.20.1250.20">
    <property type="entry name" value="MFS general substrate transporter like domains"/>
    <property type="match status" value="2"/>
</dbReference>
<feature type="transmembrane region" description="Helical" evidence="5">
    <location>
        <begin position="264"/>
        <end position="283"/>
    </location>
</feature>
<dbReference type="PANTHER" id="PTHR23521">
    <property type="entry name" value="TRANSPORTER MFS SUPERFAMILY"/>
    <property type="match status" value="1"/>
</dbReference>
<evidence type="ECO:0000256" key="2">
    <source>
        <dbReference type="ARBA" id="ARBA00022989"/>
    </source>
</evidence>
<dbReference type="GO" id="GO:0005886">
    <property type="term" value="C:plasma membrane"/>
    <property type="evidence" value="ECO:0007669"/>
    <property type="project" value="TreeGrafter"/>
</dbReference>
<feature type="transmembrane region" description="Helical" evidence="5">
    <location>
        <begin position="355"/>
        <end position="373"/>
    </location>
</feature>
<evidence type="ECO:0000256" key="1">
    <source>
        <dbReference type="ARBA" id="ARBA00022692"/>
    </source>
</evidence>
<dbReference type="InterPro" id="IPR011701">
    <property type="entry name" value="MFS"/>
</dbReference>
<feature type="transmembrane region" description="Helical" evidence="5">
    <location>
        <begin position="73"/>
        <end position="92"/>
    </location>
</feature>
<dbReference type="SUPFAM" id="SSF103473">
    <property type="entry name" value="MFS general substrate transporter"/>
    <property type="match status" value="1"/>
</dbReference>
<feature type="transmembrane region" description="Helical" evidence="5">
    <location>
        <begin position="98"/>
        <end position="119"/>
    </location>
</feature>
<protein>
    <submittedName>
        <fullName evidence="6">Predicted MFS family arabinose efflux permease</fullName>
    </submittedName>
</protein>
<dbReference type="OrthoDB" id="9810614at2"/>
<dbReference type="Proteomes" id="UP000219167">
    <property type="component" value="Unassembled WGS sequence"/>
</dbReference>